<dbReference type="PANTHER" id="PTHR33180:SF31">
    <property type="entry name" value="POLYPROTEIN PROTEIN"/>
    <property type="match status" value="1"/>
</dbReference>
<reference evidence="4" key="1">
    <citation type="journal article" date="2011" name="Nature">
        <title>Genome sequence and analysis of the tuber crop potato.</title>
        <authorList>
            <consortium name="The Potato Genome Sequencing Consortium"/>
        </authorList>
    </citation>
    <scope>NUCLEOTIDE SEQUENCE [LARGE SCALE GENOMIC DNA]</scope>
    <source>
        <strain evidence="4">cv. DM1-3 516 R44</strain>
    </source>
</reference>
<dbReference type="PaxDb" id="4113-PGSC0003DMT400088772"/>
<accession>M1DGP5</accession>
<dbReference type="Proteomes" id="UP000011115">
    <property type="component" value="Unassembled WGS sequence"/>
</dbReference>
<feature type="compositionally biased region" description="Basic residues" evidence="1">
    <location>
        <begin position="48"/>
        <end position="57"/>
    </location>
</feature>
<dbReference type="InParanoid" id="M1DGP5"/>
<dbReference type="GO" id="GO:0009579">
    <property type="term" value="C:thylakoid"/>
    <property type="evidence" value="ECO:0000318"/>
    <property type="project" value="GO_Central"/>
</dbReference>
<evidence type="ECO:0000313" key="3">
    <source>
        <dbReference type="EnsemblPlants" id="PGSC0003DMT400088772"/>
    </source>
</evidence>
<evidence type="ECO:0000256" key="1">
    <source>
        <dbReference type="SAM" id="MobiDB-lite"/>
    </source>
</evidence>
<feature type="region of interest" description="Disordered" evidence="1">
    <location>
        <begin position="1"/>
        <end position="92"/>
    </location>
</feature>
<protein>
    <recommendedName>
        <fullName evidence="2">Putative plant transposon protein domain-containing protein</fullName>
    </recommendedName>
</protein>
<dbReference type="Gramene" id="PGSC0003DMT400088772">
    <property type="protein sequence ID" value="PGSC0003DMT400088772"/>
    <property type="gene ID" value="PGSC0003DMG400038343"/>
</dbReference>
<dbReference type="HOGENOM" id="CLU_029307_12_3_1"/>
<feature type="compositionally biased region" description="Basic residues" evidence="1">
    <location>
        <begin position="20"/>
        <end position="29"/>
    </location>
</feature>
<feature type="region of interest" description="Disordered" evidence="1">
    <location>
        <begin position="511"/>
        <end position="533"/>
    </location>
</feature>
<dbReference type="InterPro" id="IPR046796">
    <property type="entry name" value="Transposase_32_dom"/>
</dbReference>
<proteinExistence type="predicted"/>
<feature type="domain" description="Putative plant transposon protein" evidence="2">
    <location>
        <begin position="135"/>
        <end position="278"/>
    </location>
</feature>
<keyword evidence="4" id="KW-1185">Reference proteome</keyword>
<name>M1DGP5_SOLTU</name>
<feature type="compositionally biased region" description="Low complexity" evidence="1">
    <location>
        <begin position="348"/>
        <end position="360"/>
    </location>
</feature>
<dbReference type="Pfam" id="PF20167">
    <property type="entry name" value="Transposase_32"/>
    <property type="match status" value="1"/>
</dbReference>
<evidence type="ECO:0000313" key="4">
    <source>
        <dbReference type="Proteomes" id="UP000011115"/>
    </source>
</evidence>
<dbReference type="AlphaFoldDB" id="M1DGP5"/>
<feature type="region of interest" description="Disordered" evidence="1">
    <location>
        <begin position="308"/>
        <end position="362"/>
    </location>
</feature>
<organism evidence="3 4">
    <name type="scientific">Solanum tuberosum</name>
    <name type="common">Potato</name>
    <dbReference type="NCBI Taxonomy" id="4113"/>
    <lineage>
        <taxon>Eukaryota</taxon>
        <taxon>Viridiplantae</taxon>
        <taxon>Streptophyta</taxon>
        <taxon>Embryophyta</taxon>
        <taxon>Tracheophyta</taxon>
        <taxon>Spermatophyta</taxon>
        <taxon>Magnoliopsida</taxon>
        <taxon>eudicotyledons</taxon>
        <taxon>Gunneridae</taxon>
        <taxon>Pentapetalae</taxon>
        <taxon>asterids</taxon>
        <taxon>lamiids</taxon>
        <taxon>Solanales</taxon>
        <taxon>Solanaceae</taxon>
        <taxon>Solanoideae</taxon>
        <taxon>Solaneae</taxon>
        <taxon>Solanum</taxon>
    </lineage>
</organism>
<dbReference type="EnsemblPlants" id="PGSC0003DMT400088772">
    <property type="protein sequence ID" value="PGSC0003DMT400088772"/>
    <property type="gene ID" value="PGSC0003DMG400038343"/>
</dbReference>
<reference evidence="3" key="2">
    <citation type="submission" date="2015-06" db="UniProtKB">
        <authorList>
            <consortium name="EnsemblPlants"/>
        </authorList>
    </citation>
    <scope>IDENTIFICATION</scope>
    <source>
        <strain evidence="3">DM1-3 516 R44</strain>
    </source>
</reference>
<feature type="compositionally biased region" description="Polar residues" evidence="1">
    <location>
        <begin position="67"/>
        <end position="77"/>
    </location>
</feature>
<evidence type="ECO:0000259" key="2">
    <source>
        <dbReference type="Pfam" id="PF20167"/>
    </source>
</evidence>
<sequence>MKEDHVLHRKRKQDLPPRDKGKRKKHIARKGSTIEPDFFEPEDEQHLIHRQNRHRNRPQLTPIRVTSAATPPTTESVPNLAPPSVAPTLPVPPPPSRLLNKLKGDGLRIILEEKLQYVLGLEGKHAEVLDTLKYHKFEQFTRPWGHYISSWVREFYLAYGELVPKNKKKASEFRPVKSVMVRGKEVEYHSEHINVVLGQPLHSVLPYQGLPIVPSLDDLNGWLDPMSFDITPRWLGAGAPIEKWDTNITSRYWFGFISSTIMPSQKESILRHPKVACLVPRDPASDIEVIPSSSTDIRCIEAEFTREEVDRRRAAPVDTSPKVDVDSFPAKASSSTPASEPSGIPALSSPSHTPDTSSSSQPARITQAMILKIGQLAYSADVRATRLEKSVPGMINRGILATLTPLQTVIDALTVIVISCESKQGEASELAALKAEIGDGAAHAESDEETDEELISMDAEETQESRDEGIFRDLPDLVEMVVQPVIQTLPAEMSTAAPSGSGTTIQCETTTGTDAHIQTAPSTIETPTERESA</sequence>
<dbReference type="GO" id="GO:0009523">
    <property type="term" value="C:photosystem II"/>
    <property type="evidence" value="ECO:0000318"/>
    <property type="project" value="GO_Central"/>
</dbReference>
<dbReference type="PANTHER" id="PTHR33180">
    <property type="entry name" value="PHOTOSYSTEM II CP43 REACTION CENTER PROTEIN"/>
    <property type="match status" value="1"/>
</dbReference>
<feature type="compositionally biased region" description="Basic and acidic residues" evidence="1">
    <location>
        <begin position="308"/>
        <end position="325"/>
    </location>
</feature>
<feature type="compositionally biased region" description="Pro residues" evidence="1">
    <location>
        <begin position="80"/>
        <end position="92"/>
    </location>
</feature>